<name>A0AAD6WKL8_9AGAR</name>
<evidence type="ECO:0008006" key="4">
    <source>
        <dbReference type="Google" id="ProtNLM"/>
    </source>
</evidence>
<sequence length="57" mass="6480">MVQHVPVFLLIVLVLLISHLTSSPPFGTQVYCCVHIFYLPLLLHPHASLPISFIHYN</sequence>
<evidence type="ECO:0000256" key="1">
    <source>
        <dbReference type="SAM" id="SignalP"/>
    </source>
</evidence>
<keyword evidence="1" id="KW-0732">Signal</keyword>
<dbReference type="AlphaFoldDB" id="A0AAD6WKL8"/>
<reference evidence="2" key="1">
    <citation type="submission" date="2023-03" db="EMBL/GenBank/DDBJ databases">
        <title>Massive genome expansion in bonnet fungi (Mycena s.s.) driven by repeated elements and novel gene families across ecological guilds.</title>
        <authorList>
            <consortium name="Lawrence Berkeley National Laboratory"/>
            <person name="Harder C.B."/>
            <person name="Miyauchi S."/>
            <person name="Viragh M."/>
            <person name="Kuo A."/>
            <person name="Thoen E."/>
            <person name="Andreopoulos B."/>
            <person name="Lu D."/>
            <person name="Skrede I."/>
            <person name="Drula E."/>
            <person name="Henrissat B."/>
            <person name="Morin E."/>
            <person name="Kohler A."/>
            <person name="Barry K."/>
            <person name="LaButti K."/>
            <person name="Morin E."/>
            <person name="Salamov A."/>
            <person name="Lipzen A."/>
            <person name="Mereny Z."/>
            <person name="Hegedus B."/>
            <person name="Baldrian P."/>
            <person name="Stursova M."/>
            <person name="Weitz H."/>
            <person name="Taylor A."/>
            <person name="Grigoriev I.V."/>
            <person name="Nagy L.G."/>
            <person name="Martin F."/>
            <person name="Kauserud H."/>
        </authorList>
    </citation>
    <scope>NUCLEOTIDE SEQUENCE</scope>
    <source>
        <strain evidence="2">CBHHK200</strain>
    </source>
</reference>
<feature type="chain" id="PRO_5042027129" description="Secreted peptide" evidence="1">
    <location>
        <begin position="23"/>
        <end position="57"/>
    </location>
</feature>
<feature type="signal peptide" evidence="1">
    <location>
        <begin position="1"/>
        <end position="22"/>
    </location>
</feature>
<dbReference type="Proteomes" id="UP001218188">
    <property type="component" value="Unassembled WGS sequence"/>
</dbReference>
<keyword evidence="3" id="KW-1185">Reference proteome</keyword>
<comment type="caution">
    <text evidence="2">The sequence shown here is derived from an EMBL/GenBank/DDBJ whole genome shotgun (WGS) entry which is preliminary data.</text>
</comment>
<organism evidence="2 3">
    <name type="scientific">Mycena alexandri</name>
    <dbReference type="NCBI Taxonomy" id="1745969"/>
    <lineage>
        <taxon>Eukaryota</taxon>
        <taxon>Fungi</taxon>
        <taxon>Dikarya</taxon>
        <taxon>Basidiomycota</taxon>
        <taxon>Agaricomycotina</taxon>
        <taxon>Agaricomycetes</taxon>
        <taxon>Agaricomycetidae</taxon>
        <taxon>Agaricales</taxon>
        <taxon>Marasmiineae</taxon>
        <taxon>Mycenaceae</taxon>
        <taxon>Mycena</taxon>
    </lineage>
</organism>
<gene>
    <name evidence="2" type="ORF">C8F04DRAFT_1171852</name>
</gene>
<accession>A0AAD6WKL8</accession>
<protein>
    <recommendedName>
        <fullName evidence="4">Secreted peptide</fullName>
    </recommendedName>
</protein>
<evidence type="ECO:0000313" key="2">
    <source>
        <dbReference type="EMBL" id="KAJ7015740.1"/>
    </source>
</evidence>
<proteinExistence type="predicted"/>
<dbReference type="EMBL" id="JARJCM010000918">
    <property type="protein sequence ID" value="KAJ7015740.1"/>
    <property type="molecule type" value="Genomic_DNA"/>
</dbReference>
<evidence type="ECO:0000313" key="3">
    <source>
        <dbReference type="Proteomes" id="UP001218188"/>
    </source>
</evidence>